<dbReference type="AlphaFoldDB" id="A0A9W7M3Q2"/>
<protein>
    <recommendedName>
        <fullName evidence="5">Glycosyltransferase</fullName>
        <ecNumber evidence="5">2.4.1.-</ecNumber>
    </recommendedName>
</protein>
<evidence type="ECO:0000256" key="5">
    <source>
        <dbReference type="RuleBase" id="RU362057"/>
    </source>
</evidence>
<dbReference type="Pfam" id="PF26168">
    <property type="entry name" value="Glyco_transf_N"/>
    <property type="match status" value="1"/>
</dbReference>
<dbReference type="FunFam" id="3.40.50.2000:FF:000047">
    <property type="entry name" value="Glycosyltransferase"/>
    <property type="match status" value="1"/>
</dbReference>
<dbReference type="PANTHER" id="PTHR48047">
    <property type="entry name" value="GLYCOSYLTRANSFERASE"/>
    <property type="match status" value="1"/>
</dbReference>
<evidence type="ECO:0000259" key="6">
    <source>
        <dbReference type="Pfam" id="PF26168"/>
    </source>
</evidence>
<dbReference type="FunFam" id="3.40.50.2000:FF:000071">
    <property type="entry name" value="Glycosyltransferase"/>
    <property type="match status" value="1"/>
</dbReference>
<evidence type="ECO:0000313" key="7">
    <source>
        <dbReference type="EMBL" id="GMI84755.1"/>
    </source>
</evidence>
<sequence length="491" mass="54634">MASKSCELHFVLIPLFCPGHQIPMVDMGRLLAHHGVTVTIVTTPLNAIRFKAIIDNDVASGFRIRLLVLRFPCTEAGLPQGCENIDALPSRLLSRTFMDAIGMLQHPIEQFMQQTKPEPSCIVSDRNLPWTFDVARKFGIPRLAFDGTSCFTVVCSHFIAVSKIHETVSDDRETFIVPGLPDRIELTKAQLPSEFNPGSLALKHLKDQIRTADTGSYGLVVNSFEELESNYIEEYKKAKGNKIWCIGPLSDCNKGKPEMAKRGNHTASVDVSQCQQWLDSWPENSVVYACLGTISCVEPTQLIELAIGLESSNRPFIWVIREGYKSTEFKKWEDEENFQERIKGKGLLIHGWAPQLSILSHKAVGGFLTHCGWNSVLEGISAGLPMITWPLLAEQFFNEKLVVSVLGIGESVGSEIAMKWGEEEKYGVMVKREQIVDAIDKVMEGEVRRRRAVELGALANKAFGNSGSSYLNVERLIQDVQEISGKKLAEA</sequence>
<proteinExistence type="inferred from homology"/>
<dbReference type="InterPro" id="IPR058980">
    <property type="entry name" value="Glyco_transf_N"/>
</dbReference>
<dbReference type="InterPro" id="IPR002213">
    <property type="entry name" value="UDP_glucos_trans"/>
</dbReference>
<comment type="similarity">
    <text evidence="1 4">Belongs to the UDP-glycosyltransferase family.</text>
</comment>
<reference evidence="7" key="1">
    <citation type="submission" date="2023-05" db="EMBL/GenBank/DDBJ databases">
        <title>Genome and transcriptome analyses reveal genes involved in the formation of fine ridges on petal epidermal cells in Hibiscus trionum.</title>
        <authorList>
            <person name="Koshimizu S."/>
            <person name="Masuda S."/>
            <person name="Ishii T."/>
            <person name="Shirasu K."/>
            <person name="Hoshino A."/>
            <person name="Arita M."/>
        </authorList>
    </citation>
    <scope>NUCLEOTIDE SEQUENCE</scope>
    <source>
        <strain evidence="7">Hamamatsu line</strain>
    </source>
</reference>
<keyword evidence="2 4" id="KW-0328">Glycosyltransferase</keyword>
<dbReference type="Proteomes" id="UP001165190">
    <property type="component" value="Unassembled WGS sequence"/>
</dbReference>
<name>A0A9W7M3Q2_HIBTR</name>
<organism evidence="7 8">
    <name type="scientific">Hibiscus trionum</name>
    <name type="common">Flower of an hour</name>
    <dbReference type="NCBI Taxonomy" id="183268"/>
    <lineage>
        <taxon>Eukaryota</taxon>
        <taxon>Viridiplantae</taxon>
        <taxon>Streptophyta</taxon>
        <taxon>Embryophyta</taxon>
        <taxon>Tracheophyta</taxon>
        <taxon>Spermatophyta</taxon>
        <taxon>Magnoliopsida</taxon>
        <taxon>eudicotyledons</taxon>
        <taxon>Gunneridae</taxon>
        <taxon>Pentapetalae</taxon>
        <taxon>rosids</taxon>
        <taxon>malvids</taxon>
        <taxon>Malvales</taxon>
        <taxon>Malvaceae</taxon>
        <taxon>Malvoideae</taxon>
        <taxon>Hibiscus</taxon>
    </lineage>
</organism>
<evidence type="ECO:0000256" key="2">
    <source>
        <dbReference type="ARBA" id="ARBA00022676"/>
    </source>
</evidence>
<dbReference type="EMBL" id="BSYR01000020">
    <property type="protein sequence ID" value="GMI84755.1"/>
    <property type="molecule type" value="Genomic_DNA"/>
</dbReference>
<keyword evidence="8" id="KW-1185">Reference proteome</keyword>
<dbReference type="GO" id="GO:0035251">
    <property type="term" value="F:UDP-glucosyltransferase activity"/>
    <property type="evidence" value="ECO:0007669"/>
    <property type="project" value="TreeGrafter"/>
</dbReference>
<accession>A0A9W7M3Q2</accession>
<evidence type="ECO:0000256" key="1">
    <source>
        <dbReference type="ARBA" id="ARBA00009995"/>
    </source>
</evidence>
<dbReference type="PROSITE" id="PS00375">
    <property type="entry name" value="UDPGT"/>
    <property type="match status" value="1"/>
</dbReference>
<dbReference type="Pfam" id="PF00201">
    <property type="entry name" value="UDPGT"/>
    <property type="match status" value="1"/>
</dbReference>
<dbReference type="SUPFAM" id="SSF53756">
    <property type="entry name" value="UDP-Glycosyltransferase/glycogen phosphorylase"/>
    <property type="match status" value="1"/>
</dbReference>
<dbReference type="Gene3D" id="3.40.50.2000">
    <property type="entry name" value="Glycogen Phosphorylase B"/>
    <property type="match status" value="2"/>
</dbReference>
<dbReference type="InterPro" id="IPR035595">
    <property type="entry name" value="UDP_glycos_trans_CS"/>
</dbReference>
<evidence type="ECO:0000313" key="8">
    <source>
        <dbReference type="Proteomes" id="UP001165190"/>
    </source>
</evidence>
<gene>
    <name evidence="7" type="ORF">HRI_002144800</name>
</gene>
<evidence type="ECO:0000256" key="4">
    <source>
        <dbReference type="RuleBase" id="RU003718"/>
    </source>
</evidence>
<evidence type="ECO:0000256" key="3">
    <source>
        <dbReference type="ARBA" id="ARBA00022679"/>
    </source>
</evidence>
<comment type="caution">
    <text evidence="7">The sequence shown here is derived from an EMBL/GenBank/DDBJ whole genome shotgun (WGS) entry which is preliminary data.</text>
</comment>
<dbReference type="PANTHER" id="PTHR48047:SF237">
    <property type="entry name" value="UDP-GLYCOSYLTRANSFERASE 73C3-LIKE"/>
    <property type="match status" value="1"/>
</dbReference>
<keyword evidence="3 4" id="KW-0808">Transferase</keyword>
<dbReference type="EC" id="2.4.1.-" evidence="5"/>
<dbReference type="OrthoDB" id="5835829at2759"/>
<feature type="domain" description="Glycosyltransferase N-terminal" evidence="6">
    <location>
        <begin position="10"/>
        <end position="250"/>
    </location>
</feature>
<dbReference type="CDD" id="cd03784">
    <property type="entry name" value="GT1_Gtf-like"/>
    <property type="match status" value="1"/>
</dbReference>